<evidence type="ECO:0000256" key="4">
    <source>
        <dbReference type="PROSITE-ProRule" id="PRU00335"/>
    </source>
</evidence>
<keyword evidence="1" id="KW-0805">Transcription regulation</keyword>
<accession>A0A916WWK4</accession>
<feature type="domain" description="HTH tetR-type" evidence="5">
    <location>
        <begin position="8"/>
        <end position="68"/>
    </location>
</feature>
<evidence type="ECO:0000313" key="7">
    <source>
        <dbReference type="Proteomes" id="UP000621454"/>
    </source>
</evidence>
<dbReference type="PANTHER" id="PTHR30055">
    <property type="entry name" value="HTH-TYPE TRANSCRIPTIONAL REGULATOR RUTR"/>
    <property type="match status" value="1"/>
</dbReference>
<dbReference type="SUPFAM" id="SSF48498">
    <property type="entry name" value="Tetracyclin repressor-like, C-terminal domain"/>
    <property type="match status" value="1"/>
</dbReference>
<reference evidence="6" key="1">
    <citation type="journal article" date="2014" name="Int. J. Syst. Evol. Microbiol.">
        <title>Complete genome sequence of Corynebacterium casei LMG S-19264T (=DSM 44701T), isolated from a smear-ripened cheese.</title>
        <authorList>
            <consortium name="US DOE Joint Genome Institute (JGI-PGF)"/>
            <person name="Walter F."/>
            <person name="Albersmeier A."/>
            <person name="Kalinowski J."/>
            <person name="Ruckert C."/>
        </authorList>
    </citation>
    <scope>NUCLEOTIDE SEQUENCE</scope>
    <source>
        <strain evidence="6">CGMCC 1.12827</strain>
    </source>
</reference>
<dbReference type="Gene3D" id="1.10.357.10">
    <property type="entry name" value="Tetracycline Repressor, domain 2"/>
    <property type="match status" value="1"/>
</dbReference>
<keyword evidence="3" id="KW-0804">Transcription</keyword>
<dbReference type="Pfam" id="PF16859">
    <property type="entry name" value="TetR_C_11"/>
    <property type="match status" value="1"/>
</dbReference>
<proteinExistence type="predicted"/>
<keyword evidence="7" id="KW-1185">Reference proteome</keyword>
<sequence length="187" mass="20311">MATRRRGSELATAILDAAVEEVEENGYAGTTFEAVARRAETSKSVLYRRWPTKPEMVIAAMIHRGTRSVPLSDTGSLRGDMLAALRAVRTALTAIGREVTLGVLADVAAAPSASPLRQLGIVGLEFGDTLLERARERGEITDLPAARIRSLPFDLLRYEFLISGDLDDQTLTGIVDDVFLPLVVPHR</sequence>
<dbReference type="Proteomes" id="UP000621454">
    <property type="component" value="Unassembled WGS sequence"/>
</dbReference>
<evidence type="ECO:0000259" key="5">
    <source>
        <dbReference type="PROSITE" id="PS50977"/>
    </source>
</evidence>
<dbReference type="InterPro" id="IPR011075">
    <property type="entry name" value="TetR_C"/>
</dbReference>
<gene>
    <name evidence="6" type="ORF">GCM10011489_24430</name>
</gene>
<name>A0A916WWK4_9ACTN</name>
<dbReference type="SUPFAM" id="SSF46689">
    <property type="entry name" value="Homeodomain-like"/>
    <property type="match status" value="1"/>
</dbReference>
<reference evidence="6" key="2">
    <citation type="submission" date="2020-09" db="EMBL/GenBank/DDBJ databases">
        <authorList>
            <person name="Sun Q."/>
            <person name="Zhou Y."/>
        </authorList>
    </citation>
    <scope>NUCLEOTIDE SEQUENCE</scope>
    <source>
        <strain evidence="6">CGMCC 1.12827</strain>
    </source>
</reference>
<dbReference type="InterPro" id="IPR036271">
    <property type="entry name" value="Tet_transcr_reg_TetR-rel_C_sf"/>
</dbReference>
<evidence type="ECO:0000256" key="2">
    <source>
        <dbReference type="ARBA" id="ARBA00023125"/>
    </source>
</evidence>
<dbReference type="PROSITE" id="PS50977">
    <property type="entry name" value="HTH_TETR_2"/>
    <property type="match status" value="1"/>
</dbReference>
<dbReference type="InterPro" id="IPR050109">
    <property type="entry name" value="HTH-type_TetR-like_transc_reg"/>
</dbReference>
<evidence type="ECO:0000256" key="3">
    <source>
        <dbReference type="ARBA" id="ARBA00023163"/>
    </source>
</evidence>
<dbReference type="GO" id="GO:0003700">
    <property type="term" value="F:DNA-binding transcription factor activity"/>
    <property type="evidence" value="ECO:0007669"/>
    <property type="project" value="TreeGrafter"/>
</dbReference>
<dbReference type="AlphaFoldDB" id="A0A916WWK4"/>
<dbReference type="PANTHER" id="PTHR30055:SF148">
    <property type="entry name" value="TETR-FAMILY TRANSCRIPTIONAL REGULATOR"/>
    <property type="match status" value="1"/>
</dbReference>
<organism evidence="6 7">
    <name type="scientific">Gordonia jinhuaensis</name>
    <dbReference type="NCBI Taxonomy" id="1517702"/>
    <lineage>
        <taxon>Bacteria</taxon>
        <taxon>Bacillati</taxon>
        <taxon>Actinomycetota</taxon>
        <taxon>Actinomycetes</taxon>
        <taxon>Mycobacteriales</taxon>
        <taxon>Gordoniaceae</taxon>
        <taxon>Gordonia</taxon>
    </lineage>
</organism>
<dbReference type="InterPro" id="IPR009057">
    <property type="entry name" value="Homeodomain-like_sf"/>
</dbReference>
<dbReference type="PRINTS" id="PR00455">
    <property type="entry name" value="HTHTETR"/>
</dbReference>
<dbReference type="GO" id="GO:0000976">
    <property type="term" value="F:transcription cis-regulatory region binding"/>
    <property type="evidence" value="ECO:0007669"/>
    <property type="project" value="TreeGrafter"/>
</dbReference>
<dbReference type="Pfam" id="PF00440">
    <property type="entry name" value="TetR_N"/>
    <property type="match status" value="1"/>
</dbReference>
<dbReference type="InterPro" id="IPR001647">
    <property type="entry name" value="HTH_TetR"/>
</dbReference>
<protein>
    <submittedName>
        <fullName evidence="6">TetR family transcriptional regulator</fullName>
    </submittedName>
</protein>
<evidence type="ECO:0000313" key="6">
    <source>
        <dbReference type="EMBL" id="GGB35509.1"/>
    </source>
</evidence>
<dbReference type="EMBL" id="BMGC01000017">
    <property type="protein sequence ID" value="GGB35509.1"/>
    <property type="molecule type" value="Genomic_DNA"/>
</dbReference>
<dbReference type="RefSeq" id="WP_188586875.1">
    <property type="nucleotide sequence ID" value="NZ_BMGC01000017.1"/>
</dbReference>
<evidence type="ECO:0000256" key="1">
    <source>
        <dbReference type="ARBA" id="ARBA00023015"/>
    </source>
</evidence>
<feature type="DNA-binding region" description="H-T-H motif" evidence="4">
    <location>
        <begin position="31"/>
        <end position="50"/>
    </location>
</feature>
<comment type="caution">
    <text evidence="6">The sequence shown here is derived from an EMBL/GenBank/DDBJ whole genome shotgun (WGS) entry which is preliminary data.</text>
</comment>
<dbReference type="Gene3D" id="1.10.10.60">
    <property type="entry name" value="Homeodomain-like"/>
    <property type="match status" value="1"/>
</dbReference>
<keyword evidence="2 4" id="KW-0238">DNA-binding</keyword>